<dbReference type="EMBL" id="CAEZWV010000017">
    <property type="protein sequence ID" value="CAB4673115.1"/>
    <property type="molecule type" value="Genomic_DNA"/>
</dbReference>
<sequence>MSITEARRTEMHIGLRESLGPRVADSLMEHLPPSGWGNVARQSEMILRFDMVQIQFEMIERRFEEIDRRFDGIDKRLVMIESRMRLMIGTGLTIGLAMFGLQVQILLSLP</sequence>
<keyword evidence="1" id="KW-0812">Transmembrane</keyword>
<evidence type="ECO:0000313" key="2">
    <source>
        <dbReference type="EMBL" id="CAB4673115.1"/>
    </source>
</evidence>
<organism evidence="2">
    <name type="scientific">freshwater metagenome</name>
    <dbReference type="NCBI Taxonomy" id="449393"/>
    <lineage>
        <taxon>unclassified sequences</taxon>
        <taxon>metagenomes</taxon>
        <taxon>ecological metagenomes</taxon>
    </lineage>
</organism>
<gene>
    <name evidence="2" type="ORF">UFOPK2295_00928</name>
</gene>
<accession>A0A6J6MK86</accession>
<keyword evidence="1" id="KW-1133">Transmembrane helix</keyword>
<evidence type="ECO:0000256" key="1">
    <source>
        <dbReference type="SAM" id="Phobius"/>
    </source>
</evidence>
<dbReference type="AlphaFoldDB" id="A0A6J6MK86"/>
<feature type="transmembrane region" description="Helical" evidence="1">
    <location>
        <begin position="86"/>
        <end position="107"/>
    </location>
</feature>
<protein>
    <submittedName>
        <fullName evidence="2">Unannotated protein</fullName>
    </submittedName>
</protein>
<name>A0A6J6MK86_9ZZZZ</name>
<dbReference type="Gene3D" id="3.90.20.10">
    <property type="match status" value="1"/>
</dbReference>
<reference evidence="2" key="1">
    <citation type="submission" date="2020-05" db="EMBL/GenBank/DDBJ databases">
        <authorList>
            <person name="Chiriac C."/>
            <person name="Salcher M."/>
            <person name="Ghai R."/>
            <person name="Kavagutti S V."/>
        </authorList>
    </citation>
    <scope>NUCLEOTIDE SEQUENCE</scope>
</reference>
<proteinExistence type="predicted"/>
<keyword evidence="1" id="KW-0472">Membrane</keyword>